<dbReference type="GO" id="GO:0042956">
    <property type="term" value="P:maltodextrin transmembrane transport"/>
    <property type="evidence" value="ECO:0007669"/>
    <property type="project" value="TreeGrafter"/>
</dbReference>
<dbReference type="SUPFAM" id="SSF53850">
    <property type="entry name" value="Periplasmic binding protein-like II"/>
    <property type="match status" value="1"/>
</dbReference>
<dbReference type="GO" id="GO:1901982">
    <property type="term" value="F:maltose binding"/>
    <property type="evidence" value="ECO:0007669"/>
    <property type="project" value="TreeGrafter"/>
</dbReference>
<accession>A0A443JS96</accession>
<gene>
    <name evidence="5" type="ORF">D8Y23_00405</name>
</gene>
<organism evidence="5 6">
    <name type="scientific">Microbacterium enclense</name>
    <dbReference type="NCBI Taxonomy" id="993073"/>
    <lineage>
        <taxon>Bacteria</taxon>
        <taxon>Bacillati</taxon>
        <taxon>Actinomycetota</taxon>
        <taxon>Actinomycetes</taxon>
        <taxon>Micrococcales</taxon>
        <taxon>Microbacteriaceae</taxon>
        <taxon>Microbacterium</taxon>
    </lineage>
</organism>
<feature type="signal peptide" evidence="4">
    <location>
        <begin position="1"/>
        <end position="25"/>
    </location>
</feature>
<dbReference type="OrthoDB" id="1650177at2"/>
<keyword evidence="2" id="KW-0813">Transport</keyword>
<dbReference type="InterPro" id="IPR006059">
    <property type="entry name" value="SBP"/>
</dbReference>
<comment type="similarity">
    <text evidence="1">Belongs to the bacterial solute-binding protein 1 family.</text>
</comment>
<evidence type="ECO:0000256" key="4">
    <source>
        <dbReference type="SAM" id="SignalP"/>
    </source>
</evidence>
<name>A0A443JS96_9MICO</name>
<dbReference type="GO" id="GO:0015768">
    <property type="term" value="P:maltose transport"/>
    <property type="evidence" value="ECO:0007669"/>
    <property type="project" value="TreeGrafter"/>
</dbReference>
<evidence type="ECO:0000256" key="3">
    <source>
        <dbReference type="ARBA" id="ARBA00022729"/>
    </source>
</evidence>
<feature type="chain" id="PRO_5038553200" evidence="4">
    <location>
        <begin position="26"/>
        <end position="448"/>
    </location>
</feature>
<dbReference type="PROSITE" id="PS51257">
    <property type="entry name" value="PROKAR_LIPOPROTEIN"/>
    <property type="match status" value="1"/>
</dbReference>
<dbReference type="GO" id="GO:0055052">
    <property type="term" value="C:ATP-binding cassette (ABC) transporter complex, substrate-binding subunit-containing"/>
    <property type="evidence" value="ECO:0007669"/>
    <property type="project" value="TreeGrafter"/>
</dbReference>
<dbReference type="Pfam" id="PF13416">
    <property type="entry name" value="SBP_bac_8"/>
    <property type="match status" value="1"/>
</dbReference>
<protein>
    <submittedName>
        <fullName evidence="5">Extracellular solute-binding protein</fullName>
    </submittedName>
</protein>
<dbReference type="AlphaFoldDB" id="A0A443JS96"/>
<evidence type="ECO:0000313" key="5">
    <source>
        <dbReference type="EMBL" id="RWR23400.1"/>
    </source>
</evidence>
<reference evidence="5 6" key="1">
    <citation type="journal article" date="2018" name="Front. Microbiol.">
        <title>Novel Insights Into Bacterial Dimethylsulfoniopropionate Catabolism in the East China Sea.</title>
        <authorList>
            <person name="Liu J."/>
            <person name="Liu J."/>
            <person name="Zhang S.H."/>
            <person name="Liang J."/>
            <person name="Lin H."/>
            <person name="Song D."/>
            <person name="Yang G.P."/>
            <person name="Todd J.D."/>
            <person name="Zhang X.H."/>
        </authorList>
    </citation>
    <scope>NUCLEOTIDE SEQUENCE [LARGE SCALE GENOMIC DNA]</scope>
    <source>
        <strain evidence="5 6">ZYFD042</strain>
    </source>
</reference>
<comment type="caution">
    <text evidence="5">The sequence shown here is derived from an EMBL/GenBank/DDBJ whole genome shotgun (WGS) entry which is preliminary data.</text>
</comment>
<dbReference type="EMBL" id="RBZY01000001">
    <property type="protein sequence ID" value="RWR23400.1"/>
    <property type="molecule type" value="Genomic_DNA"/>
</dbReference>
<dbReference type="Gene3D" id="3.40.190.10">
    <property type="entry name" value="Periplasmic binding protein-like II"/>
    <property type="match status" value="1"/>
</dbReference>
<proteinExistence type="inferred from homology"/>
<dbReference type="PANTHER" id="PTHR30061">
    <property type="entry name" value="MALTOSE-BINDING PERIPLASMIC PROTEIN"/>
    <property type="match status" value="1"/>
</dbReference>
<evidence type="ECO:0000313" key="6">
    <source>
        <dbReference type="Proteomes" id="UP000285970"/>
    </source>
</evidence>
<sequence>MRSHNGVTRWLAAGTGTALALTALAGCAGSGGSGTIDGVAPSSLTEPTEPITLTYAGAAYDAKQIQPVLDAFHAAHPNITVSYEAVPFDDFNSVLAARLTSSQDAIDVFDVDMPRTAAYAARGWLTDMSGTFPDLASAVDPSSLQASTVDGKLVAMPYQTSTNIMYYNKTLLAAAGIAAPGAAPDARETWEQLTEDAEKAQAAGAQYGLVFDQIDRYYQLQPLAESAGGGPGGTGDGNLTPDVTNEGWEKAFGWYGSLFADGLSPRGVAVADTPSLFAAGKVAYYVGGPWWGTQFVGEQGLDFGIAPFPAFAGGEAATPTGGWSLGMNPQATVEKANASAIFLKFMGIDDGGYAQYLSALAVPPSNLEGSAKFYDSEVFTDPRFTGVVDLMKSELATTATIRLQTVGYVEFEDIMTKTFSDIINGTDVTSALDSASTQLDDAWSKYRQ</sequence>
<keyword evidence="3 4" id="KW-0732">Signal</keyword>
<evidence type="ECO:0000256" key="1">
    <source>
        <dbReference type="ARBA" id="ARBA00008520"/>
    </source>
</evidence>
<dbReference type="PANTHER" id="PTHR30061:SF50">
    <property type="entry name" value="MALTOSE_MALTODEXTRIN-BINDING PERIPLASMIC PROTEIN"/>
    <property type="match status" value="1"/>
</dbReference>
<evidence type="ECO:0000256" key="2">
    <source>
        <dbReference type="ARBA" id="ARBA00022448"/>
    </source>
</evidence>
<dbReference type="Proteomes" id="UP000285970">
    <property type="component" value="Unassembled WGS sequence"/>
</dbReference>